<keyword evidence="2" id="KW-1185">Reference proteome</keyword>
<proteinExistence type="predicted"/>
<protein>
    <submittedName>
        <fullName evidence="1">Uncharacterized protein</fullName>
    </submittedName>
</protein>
<organism evidence="1 2">
    <name type="scientific">Araneus ventricosus</name>
    <name type="common">Orbweaver spider</name>
    <name type="synonym">Epeira ventricosa</name>
    <dbReference type="NCBI Taxonomy" id="182803"/>
    <lineage>
        <taxon>Eukaryota</taxon>
        <taxon>Metazoa</taxon>
        <taxon>Ecdysozoa</taxon>
        <taxon>Arthropoda</taxon>
        <taxon>Chelicerata</taxon>
        <taxon>Arachnida</taxon>
        <taxon>Araneae</taxon>
        <taxon>Araneomorphae</taxon>
        <taxon>Entelegynae</taxon>
        <taxon>Araneoidea</taxon>
        <taxon>Araneidae</taxon>
        <taxon>Araneus</taxon>
    </lineage>
</organism>
<dbReference type="AlphaFoldDB" id="A0A4Y2JKE4"/>
<accession>A0A4Y2JKE4</accession>
<evidence type="ECO:0000313" key="2">
    <source>
        <dbReference type="Proteomes" id="UP000499080"/>
    </source>
</evidence>
<dbReference type="Proteomes" id="UP000499080">
    <property type="component" value="Unassembled WGS sequence"/>
</dbReference>
<sequence>MSGRGGCVFNLKEVHSFCLFDLGAFIKKSKGRKERAKIQALENNIGNHIEINHFLPSVKRRNELRPIFGHSRVHLCLSGLIRTLTKKLLIWVAVISQ</sequence>
<reference evidence="1 2" key="1">
    <citation type="journal article" date="2019" name="Sci. Rep.">
        <title>Orb-weaving spider Araneus ventricosus genome elucidates the spidroin gene catalogue.</title>
        <authorList>
            <person name="Kono N."/>
            <person name="Nakamura H."/>
            <person name="Ohtoshi R."/>
            <person name="Moran D.A.P."/>
            <person name="Shinohara A."/>
            <person name="Yoshida Y."/>
            <person name="Fujiwara M."/>
            <person name="Mori M."/>
            <person name="Tomita M."/>
            <person name="Arakawa K."/>
        </authorList>
    </citation>
    <scope>NUCLEOTIDE SEQUENCE [LARGE SCALE GENOMIC DNA]</scope>
</reference>
<comment type="caution">
    <text evidence="1">The sequence shown here is derived from an EMBL/GenBank/DDBJ whole genome shotgun (WGS) entry which is preliminary data.</text>
</comment>
<evidence type="ECO:0000313" key="1">
    <source>
        <dbReference type="EMBL" id="GBM89596.1"/>
    </source>
</evidence>
<name>A0A4Y2JKE4_ARAVE</name>
<dbReference type="EMBL" id="BGPR01110605">
    <property type="protein sequence ID" value="GBM89596.1"/>
    <property type="molecule type" value="Genomic_DNA"/>
</dbReference>
<gene>
    <name evidence="1" type="ORF">AVEN_255557_1</name>
</gene>